<keyword evidence="1" id="KW-0238">DNA-binding</keyword>
<dbReference type="RefSeq" id="WP_166047488.1">
    <property type="nucleotide sequence ID" value="NZ_JAAMPJ010000005.1"/>
</dbReference>
<dbReference type="Gene3D" id="1.25.40.10">
    <property type="entry name" value="Tetratricopeptide repeat domain"/>
    <property type="match status" value="2"/>
</dbReference>
<dbReference type="PANTHER" id="PTHR47691:SF3">
    <property type="entry name" value="HTH-TYPE TRANSCRIPTIONAL REGULATOR RV0890C-RELATED"/>
    <property type="match status" value="1"/>
</dbReference>
<dbReference type="GO" id="GO:0006355">
    <property type="term" value="P:regulation of DNA-templated transcription"/>
    <property type="evidence" value="ECO:0007669"/>
    <property type="project" value="InterPro"/>
</dbReference>
<evidence type="ECO:0000313" key="5">
    <source>
        <dbReference type="Proteomes" id="UP000481360"/>
    </source>
</evidence>
<dbReference type="InterPro" id="IPR011990">
    <property type="entry name" value="TPR-like_helical_dom_sf"/>
</dbReference>
<comment type="caution">
    <text evidence="4">The sequence shown here is derived from an EMBL/GenBank/DDBJ whole genome shotgun (WGS) entry which is preliminary data.</text>
</comment>
<dbReference type="PROSITE" id="PS50005">
    <property type="entry name" value="TPR"/>
    <property type="match status" value="1"/>
</dbReference>
<dbReference type="PRINTS" id="PR00364">
    <property type="entry name" value="DISEASERSIST"/>
</dbReference>
<feature type="domain" description="OmpR/PhoB-type" evidence="3">
    <location>
        <begin position="17"/>
        <end position="92"/>
    </location>
</feature>
<dbReference type="InterPro" id="IPR016032">
    <property type="entry name" value="Sig_transdc_resp-reg_C-effctor"/>
</dbReference>
<dbReference type="InterPro" id="IPR036388">
    <property type="entry name" value="WH-like_DNA-bd_sf"/>
</dbReference>
<dbReference type="InterPro" id="IPR019734">
    <property type="entry name" value="TPR_rpt"/>
</dbReference>
<name>A0A7C9RS47_9PSEU</name>
<keyword evidence="5" id="KW-1185">Reference proteome</keyword>
<dbReference type="Pfam" id="PF13424">
    <property type="entry name" value="TPR_12"/>
    <property type="match status" value="2"/>
</dbReference>
<dbReference type="GO" id="GO:0000160">
    <property type="term" value="P:phosphorelay signal transduction system"/>
    <property type="evidence" value="ECO:0007669"/>
    <property type="project" value="InterPro"/>
</dbReference>
<evidence type="ECO:0000259" key="3">
    <source>
        <dbReference type="SMART" id="SM00862"/>
    </source>
</evidence>
<dbReference type="SUPFAM" id="SSF52540">
    <property type="entry name" value="P-loop containing nucleoside triphosphate hydrolases"/>
    <property type="match status" value="1"/>
</dbReference>
<dbReference type="InterPro" id="IPR001867">
    <property type="entry name" value="OmpR/PhoB-type_DNA-bd"/>
</dbReference>
<dbReference type="PANTHER" id="PTHR47691">
    <property type="entry name" value="REGULATOR-RELATED"/>
    <property type="match status" value="1"/>
</dbReference>
<accession>A0A7C9RS47</accession>
<dbReference type="Proteomes" id="UP000481360">
    <property type="component" value="Unassembled WGS sequence"/>
</dbReference>
<dbReference type="SUPFAM" id="SSF46894">
    <property type="entry name" value="C-terminal effector domain of the bipartite response regulators"/>
    <property type="match status" value="1"/>
</dbReference>
<evidence type="ECO:0000313" key="4">
    <source>
        <dbReference type="EMBL" id="NGY61207.1"/>
    </source>
</evidence>
<feature type="repeat" description="TPR" evidence="2">
    <location>
        <begin position="574"/>
        <end position="607"/>
    </location>
</feature>
<dbReference type="Gene3D" id="3.40.50.300">
    <property type="entry name" value="P-loop containing nucleotide triphosphate hydrolases"/>
    <property type="match status" value="1"/>
</dbReference>
<gene>
    <name evidence="4" type="ORF">G7043_19955</name>
</gene>
<dbReference type="EMBL" id="JAAMPJ010000005">
    <property type="protein sequence ID" value="NGY61207.1"/>
    <property type="molecule type" value="Genomic_DNA"/>
</dbReference>
<evidence type="ECO:0000256" key="1">
    <source>
        <dbReference type="ARBA" id="ARBA00023125"/>
    </source>
</evidence>
<dbReference type="AlphaFoldDB" id="A0A7C9RS47"/>
<dbReference type="SMART" id="SM00862">
    <property type="entry name" value="Trans_reg_C"/>
    <property type="match status" value="1"/>
</dbReference>
<dbReference type="GO" id="GO:0003677">
    <property type="term" value="F:DNA binding"/>
    <property type="evidence" value="ECO:0007669"/>
    <property type="project" value="UniProtKB-KW"/>
</dbReference>
<dbReference type="SMART" id="SM00028">
    <property type="entry name" value="TPR"/>
    <property type="match status" value="4"/>
</dbReference>
<keyword evidence="2" id="KW-0802">TPR repeat</keyword>
<evidence type="ECO:0000256" key="2">
    <source>
        <dbReference type="PROSITE-ProRule" id="PRU00339"/>
    </source>
</evidence>
<sequence>MTAEFRVLGTLEVTARGQAIGLPAGQVHAVLAGLLLHANESVSVEQIARWLWDGSPPSPGRAAQAVHLVVARLRKALGEANVVATAANGYVALVRPDQLDLLRFRELVASGALAEALSLWRGPLLPDVVSDSLHREEIARLAAEHRRLTASVPHQLPAANPHFVGREPELAALSAAGPVVVVTGTAGVGKTTLAVRWCQAVADLFPGGQLHVNLRGFDPRGEPARPEDVLRGFLDALGVPAGQLPSTVDERAALFRSLLAGRKMLVLLDNARDADQVRPLLPESPDCLVVVTSRDQLTGLGHPITLTTLTPDQSVAVLARHLGHDRVQAEAGAVHDVVARCAGLPLALAVVAARAATTSFPLRELADELADARLDVLSEDDSTTNVRAVFSWSYRQLSPAAARLFRLLGGRVVDVHSAAALAGADVRDALAELERAQLVSETAGRFGCHDLLSAYAAELPEPGREAALDRLLDYYLHCADIADGLMPLPRADTDFQLRHRPAETPPLDTPEDAMAWFDAELTNIVTAVDTAPTHAHQLAQTLSRYLWLRADWLTWLRVCTVALPSTEGLPEPRLRTLFNISAAHHRMGDFDEALRWIERALPVSTEVSPNAHALALSSMGHALLEQQRYDEAEQCYREAALEADQPGTEAVIRHNLAILLGRVGRFEEAEREFSEAFPLYEKADHHIGVIDCHCNVAEMQLSRGELAEALDSARIALDLARAHGSRKLEATSLELIGDALGSTAHWEQALTIYEELQEPEADRVRAKVQAERKV</sequence>
<dbReference type="Gene3D" id="1.10.10.10">
    <property type="entry name" value="Winged helix-like DNA-binding domain superfamily/Winged helix DNA-binding domain"/>
    <property type="match status" value="1"/>
</dbReference>
<dbReference type="SUPFAM" id="SSF48452">
    <property type="entry name" value="TPR-like"/>
    <property type="match status" value="1"/>
</dbReference>
<organism evidence="4 5">
    <name type="scientific">Lentzea alba</name>
    <dbReference type="NCBI Taxonomy" id="2714351"/>
    <lineage>
        <taxon>Bacteria</taxon>
        <taxon>Bacillati</taxon>
        <taxon>Actinomycetota</taxon>
        <taxon>Actinomycetes</taxon>
        <taxon>Pseudonocardiales</taxon>
        <taxon>Pseudonocardiaceae</taxon>
        <taxon>Lentzea</taxon>
    </lineage>
</organism>
<dbReference type="GO" id="GO:0043531">
    <property type="term" value="F:ADP binding"/>
    <property type="evidence" value="ECO:0007669"/>
    <property type="project" value="InterPro"/>
</dbReference>
<protein>
    <submittedName>
        <fullName evidence="4">Tetratricopeptide repeat protein</fullName>
    </submittedName>
</protein>
<reference evidence="4 5" key="1">
    <citation type="submission" date="2020-03" db="EMBL/GenBank/DDBJ databases">
        <title>Isolation and identification of active actinomycetes.</title>
        <authorList>
            <person name="Sun X."/>
        </authorList>
    </citation>
    <scope>NUCLEOTIDE SEQUENCE [LARGE SCALE GENOMIC DNA]</scope>
    <source>
        <strain evidence="4 5">NEAU-D13</strain>
    </source>
</reference>
<proteinExistence type="predicted"/>
<dbReference type="InterPro" id="IPR027417">
    <property type="entry name" value="P-loop_NTPase"/>
</dbReference>